<accession>K6Z5W0</accession>
<keyword evidence="8" id="KW-0645">Protease</keyword>
<dbReference type="InterPro" id="IPR000905">
    <property type="entry name" value="Gcp-like_dom"/>
</dbReference>
<sequence length="235" mass="25468">MNLLIIDTATEACSVALQVNGQRYQQFEICPQQHSQRILPMIDGVLKDAGVTLAQLDYLGFGRGPGSFTGVRIATGILQGLALGTGLHVVGVSTMAAMAQQALDKHQASEVYCAIDARMGEVYFARYQATDGLATLVDEERVLPPEVAAEILLKNQSDHLIHGVGTGWAAYEALLTPLNAKSKPVILTDILYPAAQYMLALVEAGVQQGHAKEVEQIEPVYLRDKVTWKKLPGRE</sequence>
<dbReference type="FunFam" id="3.30.420.40:FF:000097">
    <property type="entry name" value="tRNA threonylcarbamoyladenosine biosynthesis protein TsaB"/>
    <property type="match status" value="1"/>
</dbReference>
<dbReference type="GO" id="GO:0005829">
    <property type="term" value="C:cytosol"/>
    <property type="evidence" value="ECO:0007669"/>
    <property type="project" value="TreeGrafter"/>
</dbReference>
<evidence type="ECO:0000313" key="8">
    <source>
        <dbReference type="EMBL" id="GAC31596.1"/>
    </source>
</evidence>
<reference evidence="9" key="1">
    <citation type="journal article" date="2014" name="Environ. Microbiol.">
        <title>Comparative genomics of the marine bacterial genus Glaciecola reveals the high degree of genomic diversity and genomic characteristic for cold adaptation.</title>
        <authorList>
            <person name="Qin Q.L."/>
            <person name="Xie B.B."/>
            <person name="Yu Y."/>
            <person name="Shu Y.L."/>
            <person name="Rong J.C."/>
            <person name="Zhang Y.J."/>
            <person name="Zhao D.L."/>
            <person name="Chen X.L."/>
            <person name="Zhang X.Y."/>
            <person name="Chen B."/>
            <person name="Zhou B.C."/>
            <person name="Zhang Y.Z."/>
        </authorList>
    </citation>
    <scope>NUCLEOTIDE SEQUENCE [LARGE SCALE GENOMIC DNA]</scope>
    <source>
        <strain evidence="9">LMG 21857</strain>
    </source>
</reference>
<dbReference type="NCBIfam" id="TIGR03725">
    <property type="entry name" value="T6A_YeaZ"/>
    <property type="match status" value="1"/>
</dbReference>
<protein>
    <recommendedName>
        <fullName evidence="3">tRNA threonylcarbamoyladenosine biosynthesis protein TsaB</fullName>
    </recommendedName>
    <alternativeName>
        <fullName evidence="6">t(6)A37 threonylcarbamoyladenosine biosynthesis protein TsaB</fullName>
    </alternativeName>
</protein>
<comment type="subcellular location">
    <subcellularLocation>
        <location evidence="1">Cytoplasm</location>
    </subcellularLocation>
</comment>
<dbReference type="GO" id="GO:0002949">
    <property type="term" value="P:tRNA threonylcarbamoyladenosine modification"/>
    <property type="evidence" value="ECO:0007669"/>
    <property type="project" value="InterPro"/>
</dbReference>
<dbReference type="PANTHER" id="PTHR11735:SF11">
    <property type="entry name" value="TRNA THREONYLCARBAMOYLADENOSINE BIOSYNTHESIS PROTEIN TSAB"/>
    <property type="match status" value="1"/>
</dbReference>
<evidence type="ECO:0000259" key="7">
    <source>
        <dbReference type="Pfam" id="PF00814"/>
    </source>
</evidence>
<dbReference type="GO" id="GO:0006508">
    <property type="term" value="P:proteolysis"/>
    <property type="evidence" value="ECO:0007669"/>
    <property type="project" value="UniProtKB-KW"/>
</dbReference>
<evidence type="ECO:0000256" key="5">
    <source>
        <dbReference type="ARBA" id="ARBA00022694"/>
    </source>
</evidence>
<evidence type="ECO:0000313" key="9">
    <source>
        <dbReference type="Proteomes" id="UP000006322"/>
    </source>
</evidence>
<dbReference type="InterPro" id="IPR022496">
    <property type="entry name" value="T6A_TsaB"/>
</dbReference>
<dbReference type="Pfam" id="PF00814">
    <property type="entry name" value="TsaD"/>
    <property type="match status" value="1"/>
</dbReference>
<name>K6Z5W0_9ALTE</name>
<dbReference type="OrthoDB" id="9809995at2"/>
<dbReference type="CDD" id="cd24032">
    <property type="entry name" value="ASKHA_NBD_TsaB"/>
    <property type="match status" value="1"/>
</dbReference>
<evidence type="ECO:0000256" key="2">
    <source>
        <dbReference type="ARBA" id="ARBA00010493"/>
    </source>
</evidence>
<keyword evidence="9" id="KW-1185">Reference proteome</keyword>
<evidence type="ECO:0000256" key="3">
    <source>
        <dbReference type="ARBA" id="ARBA00019012"/>
    </source>
</evidence>
<evidence type="ECO:0000256" key="1">
    <source>
        <dbReference type="ARBA" id="ARBA00004496"/>
    </source>
</evidence>
<comment type="similarity">
    <text evidence="2">Belongs to the KAE1 / TsaD family. TsaB subfamily.</text>
</comment>
<comment type="caution">
    <text evidence="8">The sequence shown here is derived from an EMBL/GenBank/DDBJ whole genome shotgun (WGS) entry which is preliminary data.</text>
</comment>
<keyword evidence="5" id="KW-0819">tRNA processing</keyword>
<proteinExistence type="inferred from homology"/>
<keyword evidence="8" id="KW-0378">Hydrolase</keyword>
<dbReference type="EMBL" id="BAER01000017">
    <property type="protein sequence ID" value="GAC31596.1"/>
    <property type="molecule type" value="Genomic_DNA"/>
</dbReference>
<dbReference type="PANTHER" id="PTHR11735">
    <property type="entry name" value="TRNA N6-ADENOSINE THREONYLCARBAMOYLTRANSFERASE"/>
    <property type="match status" value="1"/>
</dbReference>
<dbReference type="Gene3D" id="3.30.420.40">
    <property type="match status" value="2"/>
</dbReference>
<dbReference type="InterPro" id="IPR043129">
    <property type="entry name" value="ATPase_NBD"/>
</dbReference>
<evidence type="ECO:0000256" key="6">
    <source>
        <dbReference type="ARBA" id="ARBA00032446"/>
    </source>
</evidence>
<dbReference type="RefSeq" id="WP_007103400.1">
    <property type="nucleotide sequence ID" value="NZ_BAER01000017.1"/>
</dbReference>
<gene>
    <name evidence="8" type="ORF">GPLA_0680</name>
</gene>
<dbReference type="GO" id="GO:0008233">
    <property type="term" value="F:peptidase activity"/>
    <property type="evidence" value="ECO:0007669"/>
    <property type="project" value="UniProtKB-KW"/>
</dbReference>
<dbReference type="SUPFAM" id="SSF53067">
    <property type="entry name" value="Actin-like ATPase domain"/>
    <property type="match status" value="2"/>
</dbReference>
<dbReference type="Proteomes" id="UP000006322">
    <property type="component" value="Unassembled WGS sequence"/>
</dbReference>
<feature type="domain" description="Gcp-like" evidence="7">
    <location>
        <begin position="28"/>
        <end position="227"/>
    </location>
</feature>
<dbReference type="STRING" id="1129793.GPLA_0680"/>
<dbReference type="AlphaFoldDB" id="K6Z5W0"/>
<evidence type="ECO:0000256" key="4">
    <source>
        <dbReference type="ARBA" id="ARBA00022490"/>
    </source>
</evidence>
<organism evidence="8 9">
    <name type="scientific">Paraglaciecola polaris LMG 21857</name>
    <dbReference type="NCBI Taxonomy" id="1129793"/>
    <lineage>
        <taxon>Bacteria</taxon>
        <taxon>Pseudomonadati</taxon>
        <taxon>Pseudomonadota</taxon>
        <taxon>Gammaproteobacteria</taxon>
        <taxon>Alteromonadales</taxon>
        <taxon>Alteromonadaceae</taxon>
        <taxon>Paraglaciecola</taxon>
    </lineage>
</organism>
<keyword evidence="4" id="KW-0963">Cytoplasm</keyword>